<comment type="caution">
    <text evidence="4">The sequence shown here is derived from an EMBL/GenBank/DDBJ whole genome shotgun (WGS) entry which is preliminary data.</text>
</comment>
<feature type="domain" description="Response regulatory" evidence="3">
    <location>
        <begin position="149"/>
        <end position="265"/>
    </location>
</feature>
<dbReference type="SMART" id="SM00448">
    <property type="entry name" value="REC"/>
    <property type="match status" value="1"/>
</dbReference>
<name>A0A3A3GTI8_PANTH</name>
<dbReference type="CDD" id="cd00156">
    <property type="entry name" value="REC"/>
    <property type="match status" value="1"/>
</dbReference>
<dbReference type="EMBL" id="QYZD01000001">
    <property type="protein sequence ID" value="RJG26896.1"/>
    <property type="molecule type" value="Genomic_DNA"/>
</dbReference>
<sequence>MLNTVMKPEAAPSVKEKVQRLCANDSDRLGVILLHAQPFGSNWEAEAREWLSADRNLRFELLRDAAHDILAVLLPNSALDMTHYHALQLKMLLEQSHVGKPIVCAIAAPDNPAEAESLLFDRWPELKMMDGTAGICVLHDELEAPDAKKILIVDHDDSVREFLQIQLKLQGYEVHAATDAITALDMIRKEGYDLIVTELNLYGLNGLPFISQIQKMELAKEPKIIILSEQRVGSTIEHCFQQGVIDYITKPFSPADLDARIRNCF</sequence>
<proteinExistence type="predicted"/>
<dbReference type="InterPro" id="IPR050595">
    <property type="entry name" value="Bact_response_regulator"/>
</dbReference>
<dbReference type="PROSITE" id="PS50110">
    <property type="entry name" value="RESPONSE_REGULATORY"/>
    <property type="match status" value="1"/>
</dbReference>
<dbReference type="InterPro" id="IPR001789">
    <property type="entry name" value="Sig_transdc_resp-reg_receiver"/>
</dbReference>
<dbReference type="InterPro" id="IPR011006">
    <property type="entry name" value="CheY-like_superfamily"/>
</dbReference>
<dbReference type="GO" id="GO:0000160">
    <property type="term" value="P:phosphorelay signal transduction system"/>
    <property type="evidence" value="ECO:0007669"/>
    <property type="project" value="InterPro"/>
</dbReference>
<dbReference type="AlphaFoldDB" id="A0A3A3GTI8"/>
<dbReference type="Pfam" id="PF00072">
    <property type="entry name" value="Response_reg"/>
    <property type="match status" value="1"/>
</dbReference>
<evidence type="ECO:0000256" key="1">
    <source>
        <dbReference type="ARBA" id="ARBA00022553"/>
    </source>
</evidence>
<dbReference type="PANTHER" id="PTHR44591:SF3">
    <property type="entry name" value="RESPONSE REGULATORY DOMAIN-CONTAINING PROTEIN"/>
    <property type="match status" value="1"/>
</dbReference>
<reference evidence="4 5" key="1">
    <citation type="submission" date="2018-09" db="EMBL/GenBank/DDBJ databases">
        <title>Paenibacillus SK2017-BO5.</title>
        <authorList>
            <person name="Piskunova J.V."/>
            <person name="Dubiley S.A."/>
            <person name="Severinov K.V."/>
        </authorList>
    </citation>
    <scope>NUCLEOTIDE SEQUENCE [LARGE SCALE GENOMIC DNA]</scope>
    <source>
        <strain evidence="4 5">BO5</strain>
    </source>
</reference>
<evidence type="ECO:0000313" key="5">
    <source>
        <dbReference type="Proteomes" id="UP000266177"/>
    </source>
</evidence>
<comment type="caution">
    <text evidence="2">Lacks conserved residue(s) required for the propagation of feature annotation.</text>
</comment>
<evidence type="ECO:0000259" key="3">
    <source>
        <dbReference type="PROSITE" id="PS50110"/>
    </source>
</evidence>
<evidence type="ECO:0000256" key="2">
    <source>
        <dbReference type="PROSITE-ProRule" id="PRU00169"/>
    </source>
</evidence>
<gene>
    <name evidence="4" type="ORF">DQX05_02425</name>
</gene>
<protein>
    <submittedName>
        <fullName evidence="4">Response regulator</fullName>
    </submittedName>
</protein>
<dbReference type="Gene3D" id="3.40.50.2300">
    <property type="match status" value="1"/>
</dbReference>
<dbReference type="OrthoDB" id="2690598at2"/>
<dbReference type="SUPFAM" id="SSF52172">
    <property type="entry name" value="CheY-like"/>
    <property type="match status" value="1"/>
</dbReference>
<evidence type="ECO:0000313" key="4">
    <source>
        <dbReference type="EMBL" id="RJG26896.1"/>
    </source>
</evidence>
<keyword evidence="1" id="KW-0597">Phosphoprotein</keyword>
<dbReference type="RefSeq" id="WP_119790542.1">
    <property type="nucleotide sequence ID" value="NZ_QYZD01000001.1"/>
</dbReference>
<organism evidence="4 5">
    <name type="scientific">Paenibacillus thiaminolyticus</name>
    <name type="common">Bacillus thiaminolyticus</name>
    <dbReference type="NCBI Taxonomy" id="49283"/>
    <lineage>
        <taxon>Bacteria</taxon>
        <taxon>Bacillati</taxon>
        <taxon>Bacillota</taxon>
        <taxon>Bacilli</taxon>
        <taxon>Bacillales</taxon>
        <taxon>Paenibacillaceae</taxon>
        <taxon>Paenibacillus</taxon>
    </lineage>
</organism>
<dbReference type="Proteomes" id="UP000266177">
    <property type="component" value="Unassembled WGS sequence"/>
</dbReference>
<dbReference type="PANTHER" id="PTHR44591">
    <property type="entry name" value="STRESS RESPONSE REGULATOR PROTEIN 1"/>
    <property type="match status" value="1"/>
</dbReference>
<accession>A0A3A3GTI8</accession>